<dbReference type="SUPFAM" id="SSF53335">
    <property type="entry name" value="S-adenosyl-L-methionine-dependent methyltransferases"/>
    <property type="match status" value="1"/>
</dbReference>
<dbReference type="GO" id="GO:0003676">
    <property type="term" value="F:nucleic acid binding"/>
    <property type="evidence" value="ECO:0007669"/>
    <property type="project" value="InterPro"/>
</dbReference>
<organism evidence="7 8">
    <name type="scientific">Aeropyrum pernix</name>
    <dbReference type="NCBI Taxonomy" id="56636"/>
    <lineage>
        <taxon>Archaea</taxon>
        <taxon>Thermoproteota</taxon>
        <taxon>Thermoprotei</taxon>
        <taxon>Desulfurococcales</taxon>
        <taxon>Desulfurococcaceae</taxon>
        <taxon>Aeropyrum</taxon>
    </lineage>
</organism>
<dbReference type="InterPro" id="IPR002052">
    <property type="entry name" value="DNA_methylase_N6_adenine_CS"/>
</dbReference>
<dbReference type="InterPro" id="IPR053943">
    <property type="entry name" value="RlmKL-like_Mtase_CS"/>
</dbReference>
<evidence type="ECO:0000313" key="8">
    <source>
        <dbReference type="Proteomes" id="UP000291213"/>
    </source>
</evidence>
<dbReference type="CDD" id="cd02440">
    <property type="entry name" value="AdoMet_MTases"/>
    <property type="match status" value="1"/>
</dbReference>
<dbReference type="EMBL" id="BDMD01000033">
    <property type="protein sequence ID" value="GBF08905.1"/>
    <property type="molecule type" value="Genomic_DNA"/>
</dbReference>
<comment type="subcellular location">
    <subcellularLocation>
        <location evidence="1">Cytoplasm</location>
    </subcellularLocation>
</comment>
<dbReference type="AlphaFoldDB" id="A0A401H8X8"/>
<protein>
    <submittedName>
        <fullName evidence="7">Putative methyltransferase</fullName>
    </submittedName>
</protein>
<dbReference type="GO" id="GO:0160102">
    <property type="term" value="F:tRNA (guanine(10)-N2)-methyltransferase activity"/>
    <property type="evidence" value="ECO:0007669"/>
    <property type="project" value="InterPro"/>
</dbReference>
<proteinExistence type="predicted"/>
<evidence type="ECO:0000256" key="5">
    <source>
        <dbReference type="ARBA" id="ARBA00022694"/>
    </source>
</evidence>
<dbReference type="Proteomes" id="UP000291213">
    <property type="component" value="Unassembled WGS sequence"/>
</dbReference>
<keyword evidence="2" id="KW-0963">Cytoplasm</keyword>
<keyword evidence="3 7" id="KW-0489">Methyltransferase</keyword>
<comment type="caution">
    <text evidence="7">The sequence shown here is derived from an EMBL/GenBank/DDBJ whole genome shotgun (WGS) entry which is preliminary data.</text>
</comment>
<dbReference type="GO" id="GO:0005737">
    <property type="term" value="C:cytoplasm"/>
    <property type="evidence" value="ECO:0007669"/>
    <property type="project" value="UniProtKB-SubCell"/>
</dbReference>
<sequence>MERLYAILSGESPTLSLEELKAILDVESRLYKVEGFLDGLAIFHAEIDDPVLITSRAAFIKEVGYPLGLYRSSDTCASKVVYDTLTFLEASVLDGDKEFWIDVETRGPYRHSLDLAGLRTRIASEAGKKGFKLSKRRAALNLRIFATEGAMMLGVTLSRLESRGFIERSPGRRPFFKPGPLSPRLSRAFVNLSRLKRGGRFADPFCGTGGFAIEACLLGAARIACGDLDWAMVRGGLINLSRYCPPGIWFYSAWNAARLPLSSNSVDSIATDPPYGRSTTTGRMGYLSLTRSFLNTAVEVLRSEGWIVYAGPTRMSPETLAEDAGLRVVKVIEMFVHGSLTRSIVVARFG</sequence>
<dbReference type="Pfam" id="PF01170">
    <property type="entry name" value="UPF0020"/>
    <property type="match status" value="1"/>
</dbReference>
<dbReference type="NCBIfam" id="TIGR01177">
    <property type="entry name" value="TIGR01177 family methyltransferase"/>
    <property type="match status" value="1"/>
</dbReference>
<dbReference type="RefSeq" id="WP_243637244.1">
    <property type="nucleotide sequence ID" value="NZ_BDMD01000033.1"/>
</dbReference>
<keyword evidence="4 7" id="KW-0808">Transferase</keyword>
<dbReference type="PANTHER" id="PTHR14911:SF13">
    <property type="entry name" value="TRNA (GUANINE(6)-N2)-METHYLTRANSFERASE THUMP3"/>
    <property type="match status" value="1"/>
</dbReference>
<evidence type="ECO:0000256" key="1">
    <source>
        <dbReference type="ARBA" id="ARBA00004496"/>
    </source>
</evidence>
<dbReference type="GO" id="GO:0030488">
    <property type="term" value="P:tRNA methylation"/>
    <property type="evidence" value="ECO:0007669"/>
    <property type="project" value="InterPro"/>
</dbReference>
<dbReference type="PRINTS" id="PR00507">
    <property type="entry name" value="N12N6MTFRASE"/>
</dbReference>
<dbReference type="InterPro" id="IPR029063">
    <property type="entry name" value="SAM-dependent_MTases_sf"/>
</dbReference>
<evidence type="ECO:0000256" key="2">
    <source>
        <dbReference type="ARBA" id="ARBA00022490"/>
    </source>
</evidence>
<dbReference type="PANTHER" id="PTHR14911">
    <property type="entry name" value="THUMP DOMAIN-CONTAINING"/>
    <property type="match status" value="1"/>
</dbReference>
<evidence type="ECO:0000313" key="7">
    <source>
        <dbReference type="EMBL" id="GBF08905.1"/>
    </source>
</evidence>
<dbReference type="PROSITE" id="PS00092">
    <property type="entry name" value="N6_MTASE"/>
    <property type="match status" value="1"/>
</dbReference>
<dbReference type="InterPro" id="IPR000241">
    <property type="entry name" value="RlmKL-like_Mtase"/>
</dbReference>
<dbReference type="PROSITE" id="PS01261">
    <property type="entry name" value="UPF0020"/>
    <property type="match status" value="1"/>
</dbReference>
<evidence type="ECO:0000259" key="6">
    <source>
        <dbReference type="Pfam" id="PF01170"/>
    </source>
</evidence>
<accession>A0A401H8X8</accession>
<evidence type="ECO:0000256" key="3">
    <source>
        <dbReference type="ARBA" id="ARBA00022603"/>
    </source>
</evidence>
<feature type="domain" description="Ribosomal RNA large subunit methyltransferase K/L-like methyltransferase" evidence="6">
    <location>
        <begin position="170"/>
        <end position="343"/>
    </location>
</feature>
<evidence type="ECO:0000256" key="4">
    <source>
        <dbReference type="ARBA" id="ARBA00022679"/>
    </source>
</evidence>
<gene>
    <name evidence="7" type="ORF">apy_06300</name>
</gene>
<reference evidence="7 8" key="1">
    <citation type="submission" date="2017-02" db="EMBL/GenBank/DDBJ databases">
        <title>isolation and characterization of a novel temperate virus Aeropyrum globular virus 1 infecting hyperthermophilic archaeon Aeropyrum.</title>
        <authorList>
            <person name="Yumiya M."/>
            <person name="Yoshida T."/>
            <person name="Sako Y."/>
        </authorList>
    </citation>
    <scope>NUCLEOTIDE SEQUENCE [LARGE SCALE GENOMIC DNA]</scope>
    <source>
        <strain evidence="7 8">YK1-12-2013</strain>
    </source>
</reference>
<dbReference type="Gene3D" id="3.40.50.150">
    <property type="entry name" value="Vaccinia Virus protein VP39"/>
    <property type="match status" value="1"/>
</dbReference>
<dbReference type="InterPro" id="IPR005885">
    <property type="entry name" value="TrmG10"/>
</dbReference>
<name>A0A401H8X8_AERPX</name>
<keyword evidence="5" id="KW-0819">tRNA processing</keyword>